<reference evidence="2" key="1">
    <citation type="submission" date="2016-11" db="EMBL/GenBank/DDBJ databases">
        <authorList>
            <person name="Guldener U."/>
        </authorList>
    </citation>
    <scope>NUCLEOTIDE SEQUENCE [LARGE SCALE GENOMIC DNA]</scope>
</reference>
<evidence type="ECO:0000313" key="2">
    <source>
        <dbReference type="Proteomes" id="UP000183365"/>
    </source>
</evidence>
<proteinExistence type="predicted"/>
<dbReference type="AlphaFoldDB" id="A0A1L0AZR8"/>
<name>A0A1L0AZR8_9ASCO</name>
<dbReference type="VEuPathDB" id="FungiDB:HGUI_01228"/>
<dbReference type="Proteomes" id="UP000183365">
    <property type="component" value="Unassembled WGS sequence"/>
</dbReference>
<evidence type="ECO:0000313" key="1">
    <source>
        <dbReference type="EMBL" id="SGZ39028.1"/>
    </source>
</evidence>
<gene>
    <name evidence="1" type="ORF">HGUI_01228</name>
</gene>
<keyword evidence="2" id="KW-1185">Reference proteome</keyword>
<organism evidence="1 2">
    <name type="scientific">Hanseniaspora guilliermondii</name>
    <dbReference type="NCBI Taxonomy" id="56406"/>
    <lineage>
        <taxon>Eukaryota</taxon>
        <taxon>Fungi</taxon>
        <taxon>Dikarya</taxon>
        <taxon>Ascomycota</taxon>
        <taxon>Saccharomycotina</taxon>
        <taxon>Saccharomycetes</taxon>
        <taxon>Saccharomycodales</taxon>
        <taxon>Saccharomycodaceae</taxon>
        <taxon>Hanseniaspora</taxon>
    </lineage>
</organism>
<dbReference type="EMBL" id="FQNF01000016">
    <property type="protein sequence ID" value="SGZ39028.1"/>
    <property type="molecule type" value="Genomic_DNA"/>
</dbReference>
<dbReference type="OrthoDB" id="3972667at2759"/>
<protein>
    <submittedName>
        <fullName evidence="1">Uncharacterized protein</fullName>
    </submittedName>
</protein>
<accession>A0A1L0AZR8</accession>
<sequence>MANLNLTNLKKINVFEDNLFDKINKNSDRNKIINAIKNRDVNVDIRKEKIKERQFLKPLQTENHNDESSDSNADHMTKSITSMVSKLPIVETPKNKNLFMNVDKNFKNETKLKTLLQVFYDQANNIFQQKIKADENYLISSTNSETNKDSNNDFNCLNIAKPKEINSELLNETRCLNSKNIALQEYRLDTIFKNGNVFCNHSVCNNFLRYYRNVNISTESSYSFLRRYLFFEMEMFESKQKLSEGNIRQECFLNTIYNDFLKKTYKMAGEFDKPMPEWKFLNTHMESQEEVDFDLKYWCMKSESSLNDCSILNDELCCSENEIDYLGNQCMAVNNKENISDVYVELASFAKPMASSQVKRNKVEKNKNKDTIHKKIPISSLNNRAGEFLKTERKLRNKIVAATNKELFTKCHIIPKTEGQVVTDLSFANSTDLPPWFSSNSHKINKNILYKPHIRK</sequence>